<dbReference type="FunFam" id="1.10.3810.10:FF:000001">
    <property type="entry name" value="Penicillin-binding protein 1A"/>
    <property type="match status" value="1"/>
</dbReference>
<dbReference type="Gene3D" id="1.10.3810.10">
    <property type="entry name" value="Biosynthetic peptidoglycan transglycosylase-like"/>
    <property type="match status" value="1"/>
</dbReference>
<dbReference type="InterPro" id="IPR012338">
    <property type="entry name" value="Beta-lactam/transpept-like"/>
</dbReference>
<dbReference type="InterPro" id="IPR023346">
    <property type="entry name" value="Lysozyme-like_dom_sf"/>
</dbReference>
<gene>
    <name evidence="17" type="ORF">FEZ48_08575</name>
</gene>
<dbReference type="Pfam" id="PF00905">
    <property type="entry name" value="Transpeptidase"/>
    <property type="match status" value="1"/>
</dbReference>
<keyword evidence="5" id="KW-0328">Glycosyltransferase</keyword>
<dbReference type="PANTHER" id="PTHR32282">
    <property type="entry name" value="BINDING PROTEIN TRANSPEPTIDASE, PUTATIVE-RELATED"/>
    <property type="match status" value="1"/>
</dbReference>
<dbReference type="GO" id="GO:0009252">
    <property type="term" value="P:peptidoglycan biosynthetic process"/>
    <property type="evidence" value="ECO:0007669"/>
    <property type="project" value="UniProtKB-KW"/>
</dbReference>
<evidence type="ECO:0000256" key="9">
    <source>
        <dbReference type="ARBA" id="ARBA00022984"/>
    </source>
</evidence>
<dbReference type="PANTHER" id="PTHR32282:SF29">
    <property type="entry name" value="PENICILLIN-BINDING PROTEIN 1A"/>
    <property type="match status" value="1"/>
</dbReference>
<dbReference type="GO" id="GO:0008360">
    <property type="term" value="P:regulation of cell shape"/>
    <property type="evidence" value="ECO:0007669"/>
    <property type="project" value="UniProtKB-KW"/>
</dbReference>
<dbReference type="OrthoDB" id="9766909at2"/>
<keyword evidence="7" id="KW-0378">Hydrolase</keyword>
<comment type="catalytic activity">
    <reaction evidence="13">
        <text>[GlcNAc-(1-&gt;4)-Mur2Ac(oyl-L-Ala-gamma-D-Glu-L-Lys-D-Ala-D-Ala)](n)-di-trans,octa-cis-undecaprenyl diphosphate + beta-D-GlcNAc-(1-&gt;4)-Mur2Ac(oyl-L-Ala-gamma-D-Glu-L-Lys-D-Ala-D-Ala)-di-trans,octa-cis-undecaprenyl diphosphate = [GlcNAc-(1-&gt;4)-Mur2Ac(oyl-L-Ala-gamma-D-Glu-L-Lys-D-Ala-D-Ala)](n+1)-di-trans,octa-cis-undecaprenyl diphosphate + di-trans,octa-cis-undecaprenyl diphosphate + H(+)</text>
        <dbReference type="Rhea" id="RHEA:23708"/>
        <dbReference type="Rhea" id="RHEA-COMP:9602"/>
        <dbReference type="Rhea" id="RHEA-COMP:9603"/>
        <dbReference type="ChEBI" id="CHEBI:15378"/>
        <dbReference type="ChEBI" id="CHEBI:58405"/>
        <dbReference type="ChEBI" id="CHEBI:60033"/>
        <dbReference type="ChEBI" id="CHEBI:78435"/>
        <dbReference type="EC" id="2.4.99.28"/>
    </reaction>
</comment>
<dbReference type="AlphaFoldDB" id="A0A5R9C238"/>
<feature type="compositionally biased region" description="Acidic residues" evidence="14">
    <location>
        <begin position="793"/>
        <end position="855"/>
    </location>
</feature>
<evidence type="ECO:0000256" key="11">
    <source>
        <dbReference type="ARBA" id="ARBA00023316"/>
    </source>
</evidence>
<keyword evidence="10" id="KW-0511">Multifunctional enzyme</keyword>
<evidence type="ECO:0000256" key="6">
    <source>
        <dbReference type="ARBA" id="ARBA00022679"/>
    </source>
</evidence>
<dbReference type="Proteomes" id="UP000307201">
    <property type="component" value="Unassembled WGS sequence"/>
</dbReference>
<feature type="compositionally biased region" description="Low complexity" evidence="14">
    <location>
        <begin position="782"/>
        <end position="792"/>
    </location>
</feature>
<comment type="catalytic activity">
    <reaction evidence="12">
        <text>Preferential cleavage: (Ac)2-L-Lys-D-Ala-|-D-Ala. Also transpeptidation of peptidyl-alanyl moieties that are N-acyl substituents of D-alanine.</text>
        <dbReference type="EC" id="3.4.16.4"/>
    </reaction>
</comment>
<dbReference type="GO" id="GO:0071555">
    <property type="term" value="P:cell wall organization"/>
    <property type="evidence" value="ECO:0007669"/>
    <property type="project" value="UniProtKB-KW"/>
</dbReference>
<feature type="compositionally biased region" description="Polar residues" evidence="14">
    <location>
        <begin position="865"/>
        <end position="875"/>
    </location>
</feature>
<evidence type="ECO:0000256" key="12">
    <source>
        <dbReference type="ARBA" id="ARBA00034000"/>
    </source>
</evidence>
<dbReference type="InterPro" id="IPR036950">
    <property type="entry name" value="PBP_transglycosylase"/>
</dbReference>
<keyword evidence="4" id="KW-0645">Protease</keyword>
<comment type="similarity">
    <text evidence="2">In the N-terminal section; belongs to the glycosyltransferase 51 family.</text>
</comment>
<dbReference type="GO" id="GO:0006508">
    <property type="term" value="P:proteolysis"/>
    <property type="evidence" value="ECO:0007669"/>
    <property type="project" value="UniProtKB-KW"/>
</dbReference>
<dbReference type="STRING" id="191770.SAMN04488013_1035"/>
<dbReference type="EMBL" id="VBTE01000025">
    <property type="protein sequence ID" value="TLQ06748.1"/>
    <property type="molecule type" value="Genomic_DNA"/>
</dbReference>
<feature type="region of interest" description="Disordered" evidence="14">
    <location>
        <begin position="1"/>
        <end position="26"/>
    </location>
</feature>
<feature type="domain" description="Penicillin-binding protein transpeptidase" evidence="15">
    <location>
        <begin position="355"/>
        <end position="606"/>
    </location>
</feature>
<keyword evidence="6 17" id="KW-0808">Transferase</keyword>
<evidence type="ECO:0000259" key="15">
    <source>
        <dbReference type="Pfam" id="PF00905"/>
    </source>
</evidence>
<name>A0A5R9C238_9LACT</name>
<dbReference type="Gene3D" id="3.40.710.10">
    <property type="entry name" value="DD-peptidase/beta-lactamase superfamily"/>
    <property type="match status" value="1"/>
</dbReference>
<evidence type="ECO:0000259" key="16">
    <source>
        <dbReference type="Pfam" id="PF00912"/>
    </source>
</evidence>
<evidence type="ECO:0000256" key="1">
    <source>
        <dbReference type="ARBA" id="ARBA00007090"/>
    </source>
</evidence>
<feature type="region of interest" description="Disordered" evidence="14">
    <location>
        <begin position="781"/>
        <end position="875"/>
    </location>
</feature>
<dbReference type="InterPro" id="IPR050396">
    <property type="entry name" value="Glycosyltr_51/Transpeptidase"/>
</dbReference>
<keyword evidence="11" id="KW-0961">Cell wall biogenesis/degradation</keyword>
<dbReference type="SUPFAM" id="SSF53955">
    <property type="entry name" value="Lysozyme-like"/>
    <property type="match status" value="1"/>
</dbReference>
<feature type="domain" description="Glycosyl transferase family 51" evidence="16">
    <location>
        <begin position="82"/>
        <end position="260"/>
    </location>
</feature>
<keyword evidence="9" id="KW-0573">Peptidoglycan synthesis</keyword>
<organism evidence="17 18">
    <name type="scientific">Marinilactibacillus psychrotolerans</name>
    <dbReference type="NCBI Taxonomy" id="191770"/>
    <lineage>
        <taxon>Bacteria</taxon>
        <taxon>Bacillati</taxon>
        <taxon>Bacillota</taxon>
        <taxon>Bacilli</taxon>
        <taxon>Lactobacillales</taxon>
        <taxon>Carnobacteriaceae</taxon>
        <taxon>Marinilactibacillus</taxon>
    </lineage>
</organism>
<dbReference type="SUPFAM" id="SSF56601">
    <property type="entry name" value="beta-lactamase/transpeptidase-like"/>
    <property type="match status" value="1"/>
</dbReference>
<evidence type="ECO:0000256" key="3">
    <source>
        <dbReference type="ARBA" id="ARBA00022645"/>
    </source>
</evidence>
<evidence type="ECO:0000256" key="10">
    <source>
        <dbReference type="ARBA" id="ARBA00023268"/>
    </source>
</evidence>
<protein>
    <submittedName>
        <fullName evidence="17">Peptidoglycan glycosyltransferase</fullName>
    </submittedName>
</protein>
<comment type="caution">
    <text evidence="17">The sequence shown here is derived from an EMBL/GenBank/DDBJ whole genome shotgun (WGS) entry which is preliminary data.</text>
</comment>
<evidence type="ECO:0000256" key="7">
    <source>
        <dbReference type="ARBA" id="ARBA00022801"/>
    </source>
</evidence>
<evidence type="ECO:0000256" key="8">
    <source>
        <dbReference type="ARBA" id="ARBA00022960"/>
    </source>
</evidence>
<evidence type="ECO:0000313" key="18">
    <source>
        <dbReference type="Proteomes" id="UP000307201"/>
    </source>
</evidence>
<dbReference type="GO" id="GO:0008658">
    <property type="term" value="F:penicillin binding"/>
    <property type="evidence" value="ECO:0007669"/>
    <property type="project" value="InterPro"/>
</dbReference>
<keyword evidence="3" id="KW-0121">Carboxypeptidase</keyword>
<evidence type="ECO:0000256" key="14">
    <source>
        <dbReference type="SAM" id="MobiDB-lite"/>
    </source>
</evidence>
<dbReference type="RefSeq" id="WP_138472263.1">
    <property type="nucleotide sequence ID" value="NZ_VBTE01000025.1"/>
</dbReference>
<dbReference type="GO" id="GO:0009002">
    <property type="term" value="F:serine-type D-Ala-D-Ala carboxypeptidase activity"/>
    <property type="evidence" value="ECO:0007669"/>
    <property type="project" value="UniProtKB-EC"/>
</dbReference>
<dbReference type="GO" id="GO:0030288">
    <property type="term" value="C:outer membrane-bounded periplasmic space"/>
    <property type="evidence" value="ECO:0007669"/>
    <property type="project" value="TreeGrafter"/>
</dbReference>
<dbReference type="Pfam" id="PF00912">
    <property type="entry name" value="Transgly"/>
    <property type="match status" value="1"/>
</dbReference>
<dbReference type="InterPro" id="IPR001460">
    <property type="entry name" value="PCN-bd_Tpept"/>
</dbReference>
<reference evidence="17 18" key="1">
    <citation type="submission" date="2019-05" db="EMBL/GenBank/DDBJ databases">
        <title>The metagenome of a microbial culture collection derived from dairy environment covers the genomic content of the human microbiome.</title>
        <authorList>
            <person name="Roder T."/>
            <person name="Wuthrich D."/>
            <person name="Sattari Z."/>
            <person name="Von Ah U."/>
            <person name="Bar C."/>
            <person name="Ronchi F."/>
            <person name="Macpherson A.J."/>
            <person name="Ganal-Vonarburg S.C."/>
            <person name="Bruggmann R."/>
            <person name="Vergeres G."/>
        </authorList>
    </citation>
    <scope>NUCLEOTIDE SEQUENCE [LARGE SCALE GENOMIC DNA]</scope>
    <source>
        <strain evidence="17 18">FAM 24235</strain>
    </source>
</reference>
<dbReference type="InterPro" id="IPR001264">
    <property type="entry name" value="Glyco_trans_51"/>
</dbReference>
<dbReference type="GO" id="GO:0008955">
    <property type="term" value="F:peptidoglycan glycosyltransferase activity"/>
    <property type="evidence" value="ECO:0007669"/>
    <property type="project" value="UniProtKB-EC"/>
</dbReference>
<evidence type="ECO:0000313" key="17">
    <source>
        <dbReference type="EMBL" id="TLQ06748.1"/>
    </source>
</evidence>
<evidence type="ECO:0000256" key="13">
    <source>
        <dbReference type="ARBA" id="ARBA00049902"/>
    </source>
</evidence>
<evidence type="ECO:0000256" key="4">
    <source>
        <dbReference type="ARBA" id="ARBA00022670"/>
    </source>
</evidence>
<evidence type="ECO:0000256" key="5">
    <source>
        <dbReference type="ARBA" id="ARBA00022676"/>
    </source>
</evidence>
<sequence length="875" mass="95959">MSDNNMSRIKNKQNNPQRKNKKDKGKKKKSWIKRIFLAFIGLFLLILVAGGSLFAYYASSAPELTDENLLGSFSTDLVDSQGEVFYTLGGQNRDFAEANDYPEVMKDAMTAIEDQNFYKHFGIDPIGIGRAALGYVTNLGKISGGGSTITQQLIKLSVFSTERSDQTLKRKAQEAWLAIKLERQLSKEQILTLYMNKINMSGNVYGIATASEEYYGKPVEELELQEAALFAGMAQAPNRYNPYVNPEEATNRRNTVLNVMRDNGDITVEEAEKAKAIPIEEGLVNRSDSSLNSQMFDSYLVKVLEEVEEKTGLNPATAGLTIQTNIDMDAQQAAFDIANSEEYVNFPDDELQTAISLVDANTGQVKALVGGRKQEGQLLTNRATSTDRPTGSTIKPLTTYGPAIEYNKFSTYHQLVDEKWSYPDGTPLRNYDGKYVGQLSLREALVDSRNIPTARLFAEEVDRADATEFVENVGLDTNLMSKEGGLVNSNAISGTASPLQMASAYSAFSNGGNYTEPYTVSKVITQDGQEIDLTPKTNQAMSDYTAYMITDMLKDVAANYSSSVGIPGVPQAGKTGTTNYTPEQIQEHNLPSDAVPDSWYVGYTSNYSLSVWTGYDKKYEDGHWLSNKDGTRQLPRDIYQALMSKVSEGLDNSDWTKPASVSEVRVEAGSNPAKLPGPNTPESEIVTELFVAGTEPSEVSTSYGEDLTAPTGLSAQYDEDSNEININWNEYTLQDEDEKATYVLSVNGKEVSVEGTEYTVADPDSGTVQITLSVQAYGNTGPAATTSVTVPEPVEEEPEENTEEEPEANPEEPVEEDTGENDEDVEDKPDDPEEDSNDPNNPEDTEDNPSDESDDNSSTPPADNPGTNTNPETEE</sequence>
<evidence type="ECO:0000256" key="2">
    <source>
        <dbReference type="ARBA" id="ARBA00007739"/>
    </source>
</evidence>
<accession>A0A5R9C238</accession>
<keyword evidence="8" id="KW-0133">Cell shape</keyword>
<comment type="similarity">
    <text evidence="1">In the C-terminal section; belongs to the transpeptidase family.</text>
</comment>
<proteinExistence type="inferred from homology"/>